<evidence type="ECO:0000313" key="2">
    <source>
        <dbReference type="Proteomes" id="UP001244640"/>
    </source>
</evidence>
<keyword evidence="1" id="KW-0808">Transferase</keyword>
<dbReference type="Gene3D" id="3.90.470.20">
    <property type="entry name" value="4'-phosphopantetheinyl transferase domain"/>
    <property type="match status" value="2"/>
</dbReference>
<dbReference type="Proteomes" id="UP001244640">
    <property type="component" value="Unassembled WGS sequence"/>
</dbReference>
<proteinExistence type="predicted"/>
<organism evidence="1 2">
    <name type="scientific">Sphingobacterium zeae</name>
    <dbReference type="NCBI Taxonomy" id="1776859"/>
    <lineage>
        <taxon>Bacteria</taxon>
        <taxon>Pseudomonadati</taxon>
        <taxon>Bacteroidota</taxon>
        <taxon>Sphingobacteriia</taxon>
        <taxon>Sphingobacteriales</taxon>
        <taxon>Sphingobacteriaceae</taxon>
        <taxon>Sphingobacterium</taxon>
    </lineage>
</organism>
<dbReference type="SUPFAM" id="SSF56214">
    <property type="entry name" value="4'-phosphopantetheinyl transferase"/>
    <property type="match status" value="1"/>
</dbReference>
<dbReference type="GO" id="GO:0016740">
    <property type="term" value="F:transferase activity"/>
    <property type="evidence" value="ECO:0007669"/>
    <property type="project" value="UniProtKB-KW"/>
</dbReference>
<comment type="caution">
    <text evidence="1">The sequence shown here is derived from an EMBL/GenBank/DDBJ whole genome shotgun (WGS) entry which is preliminary data.</text>
</comment>
<accession>A0ABU0UBZ6</accession>
<keyword evidence="2" id="KW-1185">Reference proteome</keyword>
<reference evidence="1 2" key="1">
    <citation type="submission" date="2023-07" db="EMBL/GenBank/DDBJ databases">
        <title>Functional and genomic diversity of the sorghum phyllosphere microbiome.</title>
        <authorList>
            <person name="Shade A."/>
        </authorList>
    </citation>
    <scope>NUCLEOTIDE SEQUENCE [LARGE SCALE GENOMIC DNA]</scope>
    <source>
        <strain evidence="1 2">SORGH_AS_0892</strain>
    </source>
</reference>
<protein>
    <submittedName>
        <fullName evidence="1">Phosphopantetheinyl transferase</fullName>
    </submittedName>
</protein>
<sequence>MISIMYLDIREQSSHLILEEYKKFEDFFPMELDIFSFKNPTDTLLSASGKVLCFKLFDKYNLDANLIRFSSSKRLHVLYKGGCNLYLSISHSKNITIVALSDNPIGIDLQYTAVIHEDSINMIYSHQVANAILINENWNRHFHQQWTRTEALYKVSGKYITDILLTNFNNIELDNDCFLFKDCFIENDYIFTMAVKSSNDKIFLETVISKFTF</sequence>
<gene>
    <name evidence="1" type="ORF">QE382_004363</name>
</gene>
<evidence type="ECO:0000313" key="1">
    <source>
        <dbReference type="EMBL" id="MDQ1152379.1"/>
    </source>
</evidence>
<dbReference type="EMBL" id="JAUTBA010000001">
    <property type="protein sequence ID" value="MDQ1152379.1"/>
    <property type="molecule type" value="Genomic_DNA"/>
</dbReference>
<name>A0ABU0UBZ6_9SPHI</name>
<dbReference type="InterPro" id="IPR037143">
    <property type="entry name" value="4-PPantetheinyl_Trfase_dom_sf"/>
</dbReference>